<dbReference type="InterPro" id="IPR008928">
    <property type="entry name" value="6-hairpin_glycosidase_sf"/>
</dbReference>
<reference evidence="4 5" key="1">
    <citation type="journal article" date="2011" name="J. Bacteriol.">
        <title>Complete genome sequence of Polymorphum gilvum SL003B-26A1T, a crude oil-degrading bacterium from oil-polluted saline soil.</title>
        <authorList>
            <person name="Li S.G."/>
            <person name="Tang Y.Q."/>
            <person name="Nie Y."/>
            <person name="Cai M."/>
            <person name="Wu X.L."/>
        </authorList>
    </citation>
    <scope>NUCLEOTIDE SEQUENCE [LARGE SCALE GENOMIC DNA]</scope>
    <source>
        <strain evidence="5">LMG 25793 / CGMCC 1.9160 / SL003B-26A1</strain>
    </source>
</reference>
<gene>
    <name evidence="4" type="ordered locus">SL003B_2793</name>
</gene>
<evidence type="ECO:0000256" key="1">
    <source>
        <dbReference type="ARBA" id="ARBA00008558"/>
    </source>
</evidence>
<organism evidence="4 5">
    <name type="scientific">Polymorphum gilvum (strain LMG 25793 / CGMCC 1.9160 / SL003B-26A1)</name>
    <dbReference type="NCBI Taxonomy" id="991905"/>
    <lineage>
        <taxon>Bacteria</taxon>
        <taxon>Pseudomonadati</taxon>
        <taxon>Pseudomonadota</taxon>
        <taxon>Alphaproteobacteria</taxon>
        <taxon>Rhodobacterales</taxon>
        <taxon>Paracoccaceae</taxon>
        <taxon>Polymorphum</taxon>
    </lineage>
</organism>
<dbReference type="HOGENOM" id="CLU_046651_1_0_5"/>
<sequence>MTIDQPPAARDAPAPDEAGDVSRAVKAMAEEMRGWLFAAALPRWHAAGIDRERGGFHEAIDVATGAAVDAPRRARVQPRQVYSFLEAGRMGWDGDWRTPAREGLALFLERYGLGDGTVGALVSAEGALLDPGFDLYNQAFALFALAHAAAEDAGRAPAYRERAARLLARLKAACGHPAGGFHEGAPERLPLCSNPHMHLFEAALAWEAAGGGPAWTALADEIAGLALERFIDATSGGLREFFDADWRPMPDARGRILEPGHQFEWAWLLVRWGTARGEARALAAARRLFAIGEEHGVCPDRQVAMMALDERFAVLDPVARLWAQTEWLKAALALAEIAEGAAARRAYLGSALRAGAALRPYLDVPLAGLWRDKLEADGRFRDEPAPASSFYHIVCALSELDAHARRL</sequence>
<dbReference type="GO" id="GO:0005975">
    <property type="term" value="P:carbohydrate metabolic process"/>
    <property type="evidence" value="ECO:0007669"/>
    <property type="project" value="InterPro"/>
</dbReference>
<evidence type="ECO:0000313" key="5">
    <source>
        <dbReference type="Proteomes" id="UP000008130"/>
    </source>
</evidence>
<dbReference type="InterPro" id="IPR012341">
    <property type="entry name" value="6hp_glycosidase-like_sf"/>
</dbReference>
<dbReference type="RefSeq" id="WP_013653530.1">
    <property type="nucleotide sequence ID" value="NC_015259.1"/>
</dbReference>
<dbReference type="PANTHER" id="PTHR15108">
    <property type="entry name" value="N-ACYLGLUCOSAMINE-2-EPIMERASE"/>
    <property type="match status" value="1"/>
</dbReference>
<dbReference type="eggNOG" id="COG2942">
    <property type="taxonomic scope" value="Bacteria"/>
</dbReference>
<comment type="similarity">
    <text evidence="1">Belongs to the N-acylglucosamine 2-epimerase family.</text>
</comment>
<feature type="region of interest" description="Disordered" evidence="3">
    <location>
        <begin position="1"/>
        <end position="20"/>
    </location>
</feature>
<evidence type="ECO:0000313" key="4">
    <source>
        <dbReference type="EMBL" id="ADZ71216.1"/>
    </source>
</evidence>
<feature type="compositionally biased region" description="Low complexity" evidence="3">
    <location>
        <begin position="1"/>
        <end position="16"/>
    </location>
</feature>
<dbReference type="Gene3D" id="1.50.10.10">
    <property type="match status" value="1"/>
</dbReference>
<dbReference type="Proteomes" id="UP000008130">
    <property type="component" value="Chromosome"/>
</dbReference>
<dbReference type="GO" id="GO:0016853">
    <property type="term" value="F:isomerase activity"/>
    <property type="evidence" value="ECO:0007669"/>
    <property type="project" value="UniProtKB-KW"/>
</dbReference>
<proteinExistence type="inferred from homology"/>
<accession>F2J5W2</accession>
<evidence type="ECO:0000256" key="2">
    <source>
        <dbReference type="ARBA" id="ARBA00023235"/>
    </source>
</evidence>
<keyword evidence="2" id="KW-0413">Isomerase</keyword>
<keyword evidence="5" id="KW-1185">Reference proteome</keyword>
<dbReference type="PATRIC" id="fig|991905.3.peg.2863"/>
<dbReference type="AlphaFoldDB" id="F2J5W2"/>
<dbReference type="SUPFAM" id="SSF48208">
    <property type="entry name" value="Six-hairpin glycosidases"/>
    <property type="match status" value="1"/>
</dbReference>
<dbReference type="EMBL" id="CP002568">
    <property type="protein sequence ID" value="ADZ71216.1"/>
    <property type="molecule type" value="Genomic_DNA"/>
</dbReference>
<dbReference type="STRING" id="991905.SL003B_2793"/>
<protein>
    <submittedName>
        <fullName evidence="4">N-acylglucosamine 2-epimerase superfamily</fullName>
    </submittedName>
</protein>
<dbReference type="InterPro" id="IPR010819">
    <property type="entry name" value="AGE/CE"/>
</dbReference>
<name>F2J5W2_POLGS</name>
<dbReference type="Pfam" id="PF07221">
    <property type="entry name" value="GlcNAc_2-epim"/>
    <property type="match status" value="1"/>
</dbReference>
<dbReference type="KEGG" id="pgv:SL003B_2793"/>
<evidence type="ECO:0000256" key="3">
    <source>
        <dbReference type="SAM" id="MobiDB-lite"/>
    </source>
</evidence>